<dbReference type="OrthoDB" id="1523819at2"/>
<keyword evidence="3" id="KW-1185">Reference proteome</keyword>
<gene>
    <name evidence="2" type="ORF">LX73_0876</name>
</gene>
<protein>
    <submittedName>
        <fullName evidence="2">6-bladed beta-propeller protein</fullName>
    </submittedName>
</protein>
<dbReference type="EMBL" id="VNHY01000001">
    <property type="protein sequence ID" value="TYP95567.1"/>
    <property type="molecule type" value="Genomic_DNA"/>
</dbReference>
<dbReference type="Gene3D" id="2.120.10.30">
    <property type="entry name" value="TolB, C-terminal domain"/>
    <property type="match status" value="1"/>
</dbReference>
<reference evidence="2 3" key="1">
    <citation type="submission" date="2019-07" db="EMBL/GenBank/DDBJ databases">
        <title>Genomic Encyclopedia of Archaeal and Bacterial Type Strains, Phase II (KMG-II): from individual species to whole genera.</title>
        <authorList>
            <person name="Goeker M."/>
        </authorList>
    </citation>
    <scope>NUCLEOTIDE SEQUENCE [LARGE SCALE GENOMIC DNA]</scope>
    <source>
        <strain evidence="2 3">DSM 21935</strain>
    </source>
</reference>
<proteinExistence type="predicted"/>
<organism evidence="2 3">
    <name type="scientific">Fodinibius salinus</name>
    <dbReference type="NCBI Taxonomy" id="860790"/>
    <lineage>
        <taxon>Bacteria</taxon>
        <taxon>Pseudomonadati</taxon>
        <taxon>Balneolota</taxon>
        <taxon>Balneolia</taxon>
        <taxon>Balneolales</taxon>
        <taxon>Balneolaceae</taxon>
        <taxon>Fodinibius</taxon>
    </lineage>
</organism>
<dbReference type="Pfam" id="PF17170">
    <property type="entry name" value="DUF5128"/>
    <property type="match status" value="1"/>
</dbReference>
<evidence type="ECO:0000313" key="2">
    <source>
        <dbReference type="EMBL" id="TYP95567.1"/>
    </source>
</evidence>
<feature type="transmembrane region" description="Helical" evidence="1">
    <location>
        <begin position="12"/>
        <end position="27"/>
    </location>
</feature>
<keyword evidence="1" id="KW-0812">Transmembrane</keyword>
<accession>A0A5D3YP28</accession>
<dbReference type="SUPFAM" id="SSF63825">
    <property type="entry name" value="YWTD domain"/>
    <property type="match status" value="1"/>
</dbReference>
<comment type="caution">
    <text evidence="2">The sequence shown here is derived from an EMBL/GenBank/DDBJ whole genome shotgun (WGS) entry which is preliminary data.</text>
</comment>
<dbReference type="InterPro" id="IPR011042">
    <property type="entry name" value="6-blade_b-propeller_TolB-like"/>
</dbReference>
<dbReference type="AlphaFoldDB" id="A0A5D3YP28"/>
<sequence length="391" mass="44683">MYLKSNSAKNNLFTTFLFTIIISIFWVDCSNTSPSGNSSTDAEIVELKKYETIVSYKEHKLSNPQIIRINNNNSHLFIYDAAELTVFEFNNKGDIINEYGKQGRGPGEFLNVNNIFLTNDYLYVIDPLQFRITRFKIGGNLVGTMNYGRENRQSLPPPAPLPLEPRAKNINNQPAITENDHVLLSNIYPGDSFDMLYSLVDWGGDRLGKIGDIPKDSDFSLDYDAYSTSIEQREIPNYYRPHAFPISNQGKGNEIYIVYSAFPKIAKYEMSGKKIWETNTPESPELDSLTTNFFEKSENILEKGRGRVALNKYVSGISGPDGHLYLGIGKNYFAQPLNRLWIHEFDSKGDLVRRYKLESKNINLSSIFDINFSERRIFAVTEKAEIRAYPF</sequence>
<evidence type="ECO:0000313" key="3">
    <source>
        <dbReference type="Proteomes" id="UP000324595"/>
    </source>
</evidence>
<keyword evidence="1" id="KW-1133">Transmembrane helix</keyword>
<name>A0A5D3YP28_9BACT</name>
<evidence type="ECO:0000256" key="1">
    <source>
        <dbReference type="SAM" id="Phobius"/>
    </source>
</evidence>
<dbReference type="Proteomes" id="UP000324595">
    <property type="component" value="Unassembled WGS sequence"/>
</dbReference>
<dbReference type="RefSeq" id="WP_148898230.1">
    <property type="nucleotide sequence ID" value="NZ_VNHY01000001.1"/>
</dbReference>
<keyword evidence="1" id="KW-0472">Membrane</keyword>